<feature type="binding site" evidence="4">
    <location>
        <position position="214"/>
    </location>
    <ligand>
        <name>substrate</name>
    </ligand>
</feature>
<reference evidence="6 7" key="1">
    <citation type="submission" date="2016-10" db="EMBL/GenBank/DDBJ databases">
        <authorList>
            <person name="de Groot N.N."/>
        </authorList>
    </citation>
    <scope>NUCLEOTIDE SEQUENCE [LARGE SCALE GENOMIC DNA]</scope>
    <source>
        <strain evidence="6 7">DSM 22489</strain>
    </source>
</reference>
<gene>
    <name evidence="4" type="primary">mtnP</name>
    <name evidence="6" type="ORF">SAMN05421819_3605</name>
</gene>
<dbReference type="GO" id="GO:0019509">
    <property type="term" value="P:L-methionine salvage from methylthioadenosine"/>
    <property type="evidence" value="ECO:0007669"/>
    <property type="project" value="UniProtKB-UniRule"/>
</dbReference>
<comment type="pathway">
    <text evidence="4">Amino-acid biosynthesis; L-methionine biosynthesis via salvage pathway; S-methyl-5-thio-alpha-D-ribose 1-phosphate from S-methyl-5'-thioadenosine (phosphorylase route): step 1/1.</text>
</comment>
<dbReference type="NCBIfam" id="TIGR01694">
    <property type="entry name" value="MTAP"/>
    <property type="match status" value="1"/>
</dbReference>
<feature type="binding site" evidence="4">
    <location>
        <position position="41"/>
    </location>
    <ligand>
        <name>phosphate</name>
        <dbReference type="ChEBI" id="CHEBI:43474"/>
    </ligand>
</feature>
<dbReference type="Gene3D" id="3.40.50.1580">
    <property type="entry name" value="Nucleoside phosphorylase domain"/>
    <property type="match status" value="1"/>
</dbReference>
<dbReference type="FunFam" id="3.40.50.1580:FF:000012">
    <property type="entry name" value="Probable 6-oxopurine nucleoside phosphorylase"/>
    <property type="match status" value="1"/>
</dbReference>
<feature type="binding site" evidence="4">
    <location>
        <begin position="116"/>
        <end position="117"/>
    </location>
    <ligand>
        <name>phosphate</name>
        <dbReference type="ChEBI" id="CHEBI:43474"/>
    </ligand>
</feature>
<dbReference type="HAMAP" id="MF_01963">
    <property type="entry name" value="MTAP"/>
    <property type="match status" value="1"/>
</dbReference>
<dbReference type="CDD" id="cd09010">
    <property type="entry name" value="MTAP_SsMTAPII_like_MTIP"/>
    <property type="match status" value="1"/>
</dbReference>
<comment type="similarity">
    <text evidence="4">Belongs to the PNP/MTAP phosphorylase family. MTAP subfamily.</text>
</comment>
<evidence type="ECO:0000256" key="1">
    <source>
        <dbReference type="ARBA" id="ARBA00022676"/>
    </source>
</evidence>
<dbReference type="EMBL" id="FNVA01000006">
    <property type="protein sequence ID" value="SEG56952.1"/>
    <property type="molecule type" value="Genomic_DNA"/>
</dbReference>
<feature type="site" description="Important for substrate specificity" evidence="4">
    <location>
        <position position="251"/>
    </location>
</feature>
<feature type="binding site" evidence="4">
    <location>
        <begin position="238"/>
        <end position="240"/>
    </location>
    <ligand>
        <name>substrate</name>
    </ligand>
</feature>
<evidence type="ECO:0000256" key="4">
    <source>
        <dbReference type="HAMAP-Rule" id="MF_01963"/>
    </source>
</evidence>
<evidence type="ECO:0000256" key="2">
    <source>
        <dbReference type="ARBA" id="ARBA00022679"/>
    </source>
</evidence>
<protein>
    <recommendedName>
        <fullName evidence="4">S-methyl-5'-thioadenosine phosphorylase</fullName>
        <ecNumber evidence="4">2.4.2.28</ecNumber>
    </recommendedName>
    <alternativeName>
        <fullName evidence="4">5'-methylthioadenosine phosphorylase</fullName>
        <shortName evidence="4">MTA phosphorylase</shortName>
        <shortName evidence="4">MTAP</shortName>
    </alternativeName>
</protein>
<comment type="catalytic activity">
    <reaction evidence="4">
        <text>S-methyl-5'-thioadenosine + phosphate = 5-(methylsulfanyl)-alpha-D-ribose 1-phosphate + adenine</text>
        <dbReference type="Rhea" id="RHEA:11852"/>
        <dbReference type="ChEBI" id="CHEBI:16708"/>
        <dbReference type="ChEBI" id="CHEBI:17509"/>
        <dbReference type="ChEBI" id="CHEBI:43474"/>
        <dbReference type="ChEBI" id="CHEBI:58533"/>
        <dbReference type="EC" id="2.4.2.28"/>
    </reaction>
</comment>
<name>A0A1H6B8K7_9BACT</name>
<dbReference type="UniPathway" id="UPA00904">
    <property type="reaction ID" value="UER00873"/>
</dbReference>
<evidence type="ECO:0000259" key="5">
    <source>
        <dbReference type="Pfam" id="PF01048"/>
    </source>
</evidence>
<dbReference type="PANTHER" id="PTHR42679:SF2">
    <property type="entry name" value="S-METHYL-5'-THIOADENOSINE PHOSPHORYLASE"/>
    <property type="match status" value="1"/>
</dbReference>
<comment type="function">
    <text evidence="4">Catalyzes the reversible phosphorylation of S-methyl-5'-thioadenosine (MTA) to adenine and 5-methylthioribose-1-phosphate. Involved in the breakdown of MTA, a major by-product of polyamine biosynthesis. Responsible for the first step in the methionine salvage pathway after MTA has been generated from S-adenosylmethionine. Has broad substrate specificity with 6-aminopurine nucleosides as preferred substrates.</text>
</comment>
<dbReference type="Pfam" id="PF01048">
    <property type="entry name" value="PNP_UDP_1"/>
    <property type="match status" value="1"/>
</dbReference>
<dbReference type="GO" id="GO:0017061">
    <property type="term" value="F:S-methyl-5-thioadenosine phosphorylase activity"/>
    <property type="evidence" value="ECO:0007669"/>
    <property type="project" value="UniProtKB-UniRule"/>
</dbReference>
<sequence length="316" mass="34375">MNLRGLPRPPGDILTEARFAHTFFRREHALAQAEIGIIGGSGLYNMPGLTDVHEEKISTPFGDPSETFVLGTLEGRKVAFLARHGKGHRILPTELNFRANIYAMKSLGVTSILSVSAVGSLKEEHKPTDFVIPDQFIDRTFARESTFFGEGVVGHVAFGDPVCPIVAKVFADACAEVGVVGKLGGTYVCMEGPQFSTKAESKLYRSWGADIIGMTNLQEAKLAREAEISYATLAMVTDYDCWHESHDAVTVDQVIAVMHQNSENAQKVVKAAVKLMPADLSASPAQTAAKFAIMTDRSVIPAETKAKLELLFGKYW</sequence>
<keyword evidence="3 4" id="KW-0660">Purine salvage</keyword>
<keyword evidence="7" id="KW-1185">Reference proteome</keyword>
<proteinExistence type="inferred from homology"/>
<dbReference type="PROSITE" id="PS01240">
    <property type="entry name" value="PNP_MTAP_2"/>
    <property type="match status" value="1"/>
</dbReference>
<feature type="site" description="Important for substrate specificity" evidence="4">
    <location>
        <position position="196"/>
    </location>
</feature>
<feature type="domain" description="Nucleoside phosphorylase" evidence="5">
    <location>
        <begin position="34"/>
        <end position="274"/>
    </location>
</feature>
<feature type="binding site" evidence="4">
    <location>
        <position position="215"/>
    </location>
    <ligand>
        <name>phosphate</name>
        <dbReference type="ChEBI" id="CHEBI:43474"/>
    </ligand>
</feature>
<dbReference type="GO" id="GO:0006166">
    <property type="term" value="P:purine ribonucleoside salvage"/>
    <property type="evidence" value="ECO:0007669"/>
    <property type="project" value="UniProtKB-KW"/>
</dbReference>
<comment type="subunit">
    <text evidence="4">Homohexamer. Dimer of a homotrimer.</text>
</comment>
<accession>A0A1H6B8K7</accession>
<dbReference type="InterPro" id="IPR035994">
    <property type="entry name" value="Nucleoside_phosphorylase_sf"/>
</dbReference>
<keyword evidence="1 4" id="KW-0328">Glycosyltransferase</keyword>
<feature type="binding site" evidence="4">
    <location>
        <begin position="83"/>
        <end position="84"/>
    </location>
    <ligand>
        <name>phosphate</name>
        <dbReference type="ChEBI" id="CHEBI:43474"/>
    </ligand>
</feature>
<dbReference type="InterPro" id="IPR018099">
    <property type="entry name" value="Purine_phosphorylase-2_CS"/>
</dbReference>
<dbReference type="AlphaFoldDB" id="A0A1H6B8K7"/>
<evidence type="ECO:0000313" key="6">
    <source>
        <dbReference type="EMBL" id="SEG56952.1"/>
    </source>
</evidence>
<dbReference type="GO" id="GO:0005829">
    <property type="term" value="C:cytosol"/>
    <property type="evidence" value="ECO:0007669"/>
    <property type="project" value="TreeGrafter"/>
</dbReference>
<dbReference type="NCBIfam" id="NF006599">
    <property type="entry name" value="PRK09136.1"/>
    <property type="match status" value="1"/>
</dbReference>
<dbReference type="Proteomes" id="UP000236728">
    <property type="component" value="Unassembled WGS sequence"/>
</dbReference>
<evidence type="ECO:0000256" key="3">
    <source>
        <dbReference type="ARBA" id="ARBA00022726"/>
    </source>
</evidence>
<dbReference type="EC" id="2.4.2.28" evidence="4"/>
<organism evidence="6 7">
    <name type="scientific">Bryocella elongata</name>
    <dbReference type="NCBI Taxonomy" id="863522"/>
    <lineage>
        <taxon>Bacteria</taxon>
        <taxon>Pseudomonadati</taxon>
        <taxon>Acidobacteriota</taxon>
        <taxon>Terriglobia</taxon>
        <taxon>Terriglobales</taxon>
        <taxon>Acidobacteriaceae</taxon>
        <taxon>Bryocella</taxon>
    </lineage>
</organism>
<dbReference type="InterPro" id="IPR010044">
    <property type="entry name" value="MTAP"/>
</dbReference>
<dbReference type="SUPFAM" id="SSF53167">
    <property type="entry name" value="Purine and uridine phosphorylases"/>
    <property type="match status" value="1"/>
</dbReference>
<evidence type="ECO:0000313" key="7">
    <source>
        <dbReference type="Proteomes" id="UP000236728"/>
    </source>
</evidence>
<dbReference type="InterPro" id="IPR000845">
    <property type="entry name" value="Nucleoside_phosphorylase_d"/>
</dbReference>
<keyword evidence="2 4" id="KW-0808">Transferase</keyword>
<dbReference type="PANTHER" id="PTHR42679">
    <property type="entry name" value="S-METHYL-5'-THIOADENOSINE PHOSPHORYLASE"/>
    <property type="match status" value="1"/>
</dbReference>